<gene>
    <name evidence="1" type="ORF">JOF54_003233</name>
</gene>
<dbReference type="Proteomes" id="UP000758168">
    <property type="component" value="Unassembled WGS sequence"/>
</dbReference>
<dbReference type="RefSeq" id="WP_210057708.1">
    <property type="nucleotide sequence ID" value="NZ_BAAAMH010000033.1"/>
</dbReference>
<proteinExistence type="predicted"/>
<evidence type="ECO:0000313" key="2">
    <source>
        <dbReference type="Proteomes" id="UP000758168"/>
    </source>
</evidence>
<dbReference type="EMBL" id="JAGIOB010000001">
    <property type="protein sequence ID" value="MBP2418311.1"/>
    <property type="molecule type" value="Genomic_DNA"/>
</dbReference>
<dbReference type="PANTHER" id="PTHR37489">
    <property type="entry name" value="DUF3500 DOMAIN-CONTAINING PROTEIN"/>
    <property type="match status" value="1"/>
</dbReference>
<accession>A0ABS4ZBB9</accession>
<dbReference type="Pfam" id="PF12006">
    <property type="entry name" value="DUF3500"/>
    <property type="match status" value="1"/>
</dbReference>
<dbReference type="InterPro" id="IPR021889">
    <property type="entry name" value="DUF3500"/>
</dbReference>
<keyword evidence="2" id="KW-1185">Reference proteome</keyword>
<organism evidence="1 2">
    <name type="scientific">Microlunatus capsulatus</name>
    <dbReference type="NCBI Taxonomy" id="99117"/>
    <lineage>
        <taxon>Bacteria</taxon>
        <taxon>Bacillati</taxon>
        <taxon>Actinomycetota</taxon>
        <taxon>Actinomycetes</taxon>
        <taxon>Propionibacteriales</taxon>
        <taxon>Propionibacteriaceae</taxon>
        <taxon>Microlunatus</taxon>
    </lineage>
</organism>
<comment type="caution">
    <text evidence="1">The sequence shown here is derived from an EMBL/GenBank/DDBJ whole genome shotgun (WGS) entry which is preliminary data.</text>
</comment>
<evidence type="ECO:0000313" key="1">
    <source>
        <dbReference type="EMBL" id="MBP2418311.1"/>
    </source>
</evidence>
<reference evidence="1 2" key="1">
    <citation type="submission" date="2021-03" db="EMBL/GenBank/DDBJ databases">
        <title>Sequencing the genomes of 1000 actinobacteria strains.</title>
        <authorList>
            <person name="Klenk H.-P."/>
        </authorList>
    </citation>
    <scope>NUCLEOTIDE SEQUENCE [LARGE SCALE GENOMIC DNA]</scope>
    <source>
        <strain evidence="1 2">DSM 12936</strain>
    </source>
</reference>
<evidence type="ECO:0008006" key="3">
    <source>
        <dbReference type="Google" id="ProtNLM"/>
    </source>
</evidence>
<sequence length="327" mass="36133">MTTATAPLARAMRRAAADLLDTLDPDQRRAVLGPFATAEWHTWTYLPGERPGLLLGRLTPAQRDRAQDLLETAFSPRGRSDLAMVLRTEEIRRELSPADASPAPHLDPVYWLRVLGRPDGAEPWAWRISGHHLVAQATVVGDAVVTAPQFVGAQPAEITRGPHRGFQSLPREQDLARQLVLVLEEDQRRVALTPGPAPDDVLTRQDPAVVGFPERGLPRSRMDRRQGALLEALVRQYLERSPAAVADAAWADAADAGWDEVRFTWAGGLERGEGHYYAVSGPTFVLEYDNTQESGNHVHCVWRDRRHDLGGDLLAQHYAVGHRPPPG</sequence>
<dbReference type="PANTHER" id="PTHR37489:SF1">
    <property type="entry name" value="DUF3500 DOMAIN-CONTAINING PROTEIN"/>
    <property type="match status" value="1"/>
</dbReference>
<name>A0ABS4ZBB9_9ACTN</name>
<protein>
    <recommendedName>
        <fullName evidence="3">DUF3500 domain-containing protein</fullName>
    </recommendedName>
</protein>